<reference evidence="1 2" key="1">
    <citation type="journal article" date="2019" name="Sci. Rep.">
        <title>Orb-weaving spider Araneus ventricosus genome elucidates the spidroin gene catalogue.</title>
        <authorList>
            <person name="Kono N."/>
            <person name="Nakamura H."/>
            <person name="Ohtoshi R."/>
            <person name="Moran D.A.P."/>
            <person name="Shinohara A."/>
            <person name="Yoshida Y."/>
            <person name="Fujiwara M."/>
            <person name="Mori M."/>
            <person name="Tomita M."/>
            <person name="Arakawa K."/>
        </authorList>
    </citation>
    <scope>NUCLEOTIDE SEQUENCE [LARGE SCALE GENOMIC DNA]</scope>
</reference>
<accession>A0A4Y2UIE2</accession>
<evidence type="ECO:0000313" key="2">
    <source>
        <dbReference type="Proteomes" id="UP000499080"/>
    </source>
</evidence>
<evidence type="ECO:0000313" key="1">
    <source>
        <dbReference type="EMBL" id="GBO11891.1"/>
    </source>
</evidence>
<keyword evidence="2" id="KW-1185">Reference proteome</keyword>
<dbReference type="EMBL" id="BGPR01036613">
    <property type="protein sequence ID" value="GBO11891.1"/>
    <property type="molecule type" value="Genomic_DNA"/>
</dbReference>
<proteinExistence type="predicted"/>
<gene>
    <name evidence="1" type="ORF">AVEN_164023_1</name>
</gene>
<protein>
    <submittedName>
        <fullName evidence="1">Uncharacterized protein</fullName>
    </submittedName>
</protein>
<dbReference type="Proteomes" id="UP000499080">
    <property type="component" value="Unassembled WGS sequence"/>
</dbReference>
<comment type="caution">
    <text evidence="1">The sequence shown here is derived from an EMBL/GenBank/DDBJ whole genome shotgun (WGS) entry which is preliminary data.</text>
</comment>
<organism evidence="1 2">
    <name type="scientific">Araneus ventricosus</name>
    <name type="common">Orbweaver spider</name>
    <name type="synonym">Epeira ventricosa</name>
    <dbReference type="NCBI Taxonomy" id="182803"/>
    <lineage>
        <taxon>Eukaryota</taxon>
        <taxon>Metazoa</taxon>
        <taxon>Ecdysozoa</taxon>
        <taxon>Arthropoda</taxon>
        <taxon>Chelicerata</taxon>
        <taxon>Arachnida</taxon>
        <taxon>Araneae</taxon>
        <taxon>Araneomorphae</taxon>
        <taxon>Entelegynae</taxon>
        <taxon>Araneoidea</taxon>
        <taxon>Araneidae</taxon>
        <taxon>Araneus</taxon>
    </lineage>
</organism>
<dbReference type="PROSITE" id="PS51257">
    <property type="entry name" value="PROKAR_LIPOPROTEIN"/>
    <property type="match status" value="1"/>
</dbReference>
<dbReference type="AlphaFoldDB" id="A0A4Y2UIE2"/>
<sequence>MRPSAHSMVILYVATSCINIKFRQIVSVRGGLVHLGDREDTVPEGPPLLLVLVLRRVLLQQEPLRDPLLLPRPQQVGRGVRLLHAALPVERHRRRLHRRPGPHGRDAVPLQVLLRVPAAQGPARQEALRGALQHDRTARAAGGGRLPPDVRRGVGAAQEAEGVHHRRREGHRAVLQPGAGGHQQLRDALRQSHPVLQLRPGALPVRCSLFQGPPLLRRSCDICAQ</sequence>
<name>A0A4Y2UIE2_ARAVE</name>